<protein>
    <submittedName>
        <fullName evidence="5">Uncharacterized protein</fullName>
    </submittedName>
</protein>
<dbReference type="PROSITE" id="PS00166">
    <property type="entry name" value="ENOYL_COA_HYDRATASE"/>
    <property type="match status" value="1"/>
</dbReference>
<sequence length="878" mass="94668">MERSFTVECPPFEVEISHWDRILPPTHSKRILCFSLPETTDKEKVVEQLHIAFHHTVQRLPLLAGSVVPFSSHQGGRPWLRNIIPEGGAQLIVKDLSEELRFSDLAKTNFSQHLLNTEQLCPLPEVGYFKNESVDVCRFQANFIEGGLLLVVSIIHNAADGRGVTEVIKIFANELSKAQSGETHYPLEPRPDVYRTDRTKLVSGHGVPGSIENHAAWTSDPANAHAQIHNVENSCRTFRISVKALSDLKKSLSATSRGPDEWFSTNDAISAFIWRSIMLARHRAGILNGDAETYVAQPVDCRPHLEIPMPYFGNVIYMTKSSVPLSDLADFESGLGAAARALRADIKGVTAEKFRDLVGYAERTALETHTRLNILEAMSTSGIILTSLFKMDLHGMNFGPIFGDGHIKALRLPARGTQAGAVIVLPRVPDGSCEFMVTEQESTIKCLLEDEYFSRFTNDADSIGASSEEVVAPLPQPPITSEEGMISIDSTPPVIEAITIKSAPDIEPVTIEAATTEVEPITIKSISDTETVTIGITTTEVGPASTEATSPVVEPSTMESDLVEPVTVGTTNSEVESVTTETTASKVQALTTISKEWHLVPAGDVKMPSTLISNRIDAPQVGTIKIIQLNRPAAKNALSVQMVHELSCEIEEIHNERHMGGTRALVIASAVDGVFCAGADLKERKDMSLTETQAFLTSLRGLYSRLAALPIPTIACVSGHALGGGLELALCCHLRVFASNAVAALPETRLAIIPGAGGTYRLPNIVGMSNALDMILTGRGVPASEAAKMGLCNRLVGADGSEDTQAFSNRVLALETGIQLAEQISDAGPIAIRAAIRALSYSCEAVENAAYESVLTTKDRKAALAAFSEKRKPILVGE</sequence>
<dbReference type="InterPro" id="IPR018376">
    <property type="entry name" value="Enoyl-CoA_hyd/isom_CS"/>
</dbReference>
<accession>A0A9P5GLC9</accession>
<comment type="similarity">
    <text evidence="1 3">Belongs to the enoyl-CoA hydratase/isomerase family.</text>
</comment>
<dbReference type="GO" id="GO:0006635">
    <property type="term" value="P:fatty acid beta-oxidation"/>
    <property type="evidence" value="ECO:0007669"/>
    <property type="project" value="TreeGrafter"/>
</dbReference>
<dbReference type="Pfam" id="PF02458">
    <property type="entry name" value="Transferase"/>
    <property type="match status" value="1"/>
</dbReference>
<dbReference type="Pfam" id="PF00378">
    <property type="entry name" value="ECH_1"/>
    <property type="match status" value="1"/>
</dbReference>
<organism evidence="5 6">
    <name type="scientific">Penicillium crustosum</name>
    <name type="common">Blue mold fungus</name>
    <dbReference type="NCBI Taxonomy" id="36656"/>
    <lineage>
        <taxon>Eukaryota</taxon>
        <taxon>Fungi</taxon>
        <taxon>Dikarya</taxon>
        <taxon>Ascomycota</taxon>
        <taxon>Pezizomycotina</taxon>
        <taxon>Eurotiomycetes</taxon>
        <taxon>Eurotiomycetidae</taxon>
        <taxon>Eurotiales</taxon>
        <taxon>Aspergillaceae</taxon>
        <taxon>Penicillium</taxon>
    </lineage>
</organism>
<dbReference type="InterPro" id="IPR023213">
    <property type="entry name" value="CAT-like_dom_sf"/>
</dbReference>
<dbReference type="SMR" id="A0A9P5GLC9"/>
<dbReference type="CDD" id="cd06558">
    <property type="entry name" value="crotonase-like"/>
    <property type="match status" value="1"/>
</dbReference>
<keyword evidence="2" id="KW-0456">Lyase</keyword>
<dbReference type="InterPro" id="IPR029045">
    <property type="entry name" value="ClpP/crotonase-like_dom_sf"/>
</dbReference>
<dbReference type="GO" id="GO:0005739">
    <property type="term" value="C:mitochondrion"/>
    <property type="evidence" value="ECO:0007669"/>
    <property type="project" value="TreeGrafter"/>
</dbReference>
<name>A0A9P5GLC9_PENCR</name>
<dbReference type="PANTHER" id="PTHR11941:SF171">
    <property type="entry name" value="SD19268P"/>
    <property type="match status" value="1"/>
</dbReference>
<evidence type="ECO:0000256" key="1">
    <source>
        <dbReference type="ARBA" id="ARBA00005254"/>
    </source>
</evidence>
<gene>
    <name evidence="5" type="ORF">PCG10_008368</name>
</gene>
<dbReference type="GO" id="GO:0016829">
    <property type="term" value="F:lyase activity"/>
    <property type="evidence" value="ECO:0007669"/>
    <property type="project" value="UniProtKB-KW"/>
</dbReference>
<reference evidence="5" key="1">
    <citation type="submission" date="2020-02" db="EMBL/GenBank/DDBJ databases">
        <authorList>
            <person name="Lichtner F.J."/>
        </authorList>
    </citation>
    <scope>NUCLEOTIDE SEQUENCE</scope>
    <source>
        <strain evidence="5">G10</strain>
    </source>
</reference>
<dbReference type="InterPro" id="IPR014748">
    <property type="entry name" value="Enoyl-CoA_hydra_C"/>
</dbReference>
<evidence type="ECO:0000313" key="6">
    <source>
        <dbReference type="Proteomes" id="UP000701341"/>
    </source>
</evidence>
<dbReference type="SUPFAM" id="SSF52096">
    <property type="entry name" value="ClpP/crotonase"/>
    <property type="match status" value="1"/>
</dbReference>
<dbReference type="AlphaFoldDB" id="A0A9P5GLC9"/>
<dbReference type="Gene3D" id="1.10.12.10">
    <property type="entry name" value="Lyase 2-enoyl-coa Hydratase, Chain A, domain 2"/>
    <property type="match status" value="1"/>
</dbReference>
<evidence type="ECO:0000256" key="2">
    <source>
        <dbReference type="ARBA" id="ARBA00023239"/>
    </source>
</evidence>
<feature type="region of interest" description="Disordered" evidence="4">
    <location>
        <begin position="541"/>
        <end position="561"/>
    </location>
</feature>
<dbReference type="Proteomes" id="UP000701341">
    <property type="component" value="Unassembled WGS sequence"/>
</dbReference>
<evidence type="ECO:0000256" key="4">
    <source>
        <dbReference type="SAM" id="MobiDB-lite"/>
    </source>
</evidence>
<dbReference type="Gene3D" id="3.90.226.10">
    <property type="entry name" value="2-enoyl-CoA Hydratase, Chain A, domain 1"/>
    <property type="match status" value="1"/>
</dbReference>
<dbReference type="InterPro" id="IPR001753">
    <property type="entry name" value="Enoyl-CoA_hydra/iso"/>
</dbReference>
<evidence type="ECO:0000313" key="5">
    <source>
        <dbReference type="EMBL" id="KAF7521432.1"/>
    </source>
</evidence>
<comment type="caution">
    <text evidence="5">The sequence shown here is derived from an EMBL/GenBank/DDBJ whole genome shotgun (WGS) entry which is preliminary data.</text>
</comment>
<dbReference type="PANTHER" id="PTHR11941">
    <property type="entry name" value="ENOYL-COA HYDRATASE-RELATED"/>
    <property type="match status" value="1"/>
</dbReference>
<dbReference type="EMBL" id="JAAOZQ010000063">
    <property type="protein sequence ID" value="KAF7521432.1"/>
    <property type="molecule type" value="Genomic_DNA"/>
</dbReference>
<evidence type="ECO:0000256" key="3">
    <source>
        <dbReference type="RuleBase" id="RU003707"/>
    </source>
</evidence>
<dbReference type="Gene3D" id="3.30.559.10">
    <property type="entry name" value="Chloramphenicol acetyltransferase-like domain"/>
    <property type="match status" value="2"/>
</dbReference>
<proteinExistence type="inferred from homology"/>
<dbReference type="FunFam" id="3.90.226.10:FF:000009">
    <property type="entry name" value="Carnitinyl-CoA dehydratase"/>
    <property type="match status" value="1"/>
</dbReference>
<keyword evidence="6" id="KW-1185">Reference proteome</keyword>